<dbReference type="AlphaFoldDB" id="A0A833R766"/>
<dbReference type="InterPro" id="IPR050923">
    <property type="entry name" value="Cell_Proc_Reg/RNA_Proc"/>
</dbReference>
<dbReference type="InterPro" id="IPR000253">
    <property type="entry name" value="FHA_dom"/>
</dbReference>
<evidence type="ECO:0000313" key="3">
    <source>
        <dbReference type="EMBL" id="KAF3330574.1"/>
    </source>
</evidence>
<dbReference type="SUPFAM" id="SSF49879">
    <property type="entry name" value="SMAD/FHA domain"/>
    <property type="match status" value="1"/>
</dbReference>
<proteinExistence type="predicted"/>
<accession>A0A833R766</accession>
<feature type="compositionally biased region" description="Polar residues" evidence="1">
    <location>
        <begin position="202"/>
        <end position="214"/>
    </location>
</feature>
<name>A0A833R766_9POAL</name>
<dbReference type="SMART" id="SM00240">
    <property type="entry name" value="FHA"/>
    <property type="match status" value="1"/>
</dbReference>
<feature type="compositionally biased region" description="Polar residues" evidence="1">
    <location>
        <begin position="222"/>
        <end position="232"/>
    </location>
</feature>
<feature type="region of interest" description="Disordered" evidence="1">
    <location>
        <begin position="134"/>
        <end position="253"/>
    </location>
</feature>
<protein>
    <submittedName>
        <fullName evidence="3">FHA domain-containing protein</fullName>
    </submittedName>
</protein>
<dbReference type="OrthoDB" id="687730at2759"/>
<feature type="domain" description="FHA" evidence="2">
    <location>
        <begin position="28"/>
        <end position="80"/>
    </location>
</feature>
<comment type="caution">
    <text evidence="3">The sequence shown here is derived from an EMBL/GenBank/DDBJ whole genome shotgun (WGS) entry which is preliminary data.</text>
</comment>
<dbReference type="Pfam" id="PF00498">
    <property type="entry name" value="FHA"/>
    <property type="match status" value="1"/>
</dbReference>
<dbReference type="PROSITE" id="PS50006">
    <property type="entry name" value="FHA_DOMAIN"/>
    <property type="match status" value="1"/>
</dbReference>
<evidence type="ECO:0000256" key="1">
    <source>
        <dbReference type="SAM" id="MobiDB-lite"/>
    </source>
</evidence>
<dbReference type="PANTHER" id="PTHR23308">
    <property type="entry name" value="NUCLEAR INHIBITOR OF PROTEIN PHOSPHATASE-1"/>
    <property type="match status" value="1"/>
</dbReference>
<gene>
    <name evidence="3" type="ORF">FCM35_KLT03928</name>
</gene>
<feature type="compositionally biased region" description="Basic and acidic residues" evidence="1">
    <location>
        <begin position="146"/>
        <end position="156"/>
    </location>
</feature>
<dbReference type="EMBL" id="SWLB01000013">
    <property type="protein sequence ID" value="KAF3330574.1"/>
    <property type="molecule type" value="Genomic_DNA"/>
</dbReference>
<organism evidence="3 4">
    <name type="scientific">Carex littledalei</name>
    <dbReference type="NCBI Taxonomy" id="544730"/>
    <lineage>
        <taxon>Eukaryota</taxon>
        <taxon>Viridiplantae</taxon>
        <taxon>Streptophyta</taxon>
        <taxon>Embryophyta</taxon>
        <taxon>Tracheophyta</taxon>
        <taxon>Spermatophyta</taxon>
        <taxon>Magnoliopsida</taxon>
        <taxon>Liliopsida</taxon>
        <taxon>Poales</taxon>
        <taxon>Cyperaceae</taxon>
        <taxon>Cyperoideae</taxon>
        <taxon>Cariceae</taxon>
        <taxon>Carex</taxon>
        <taxon>Carex subgen. Euthyceras</taxon>
    </lineage>
</organism>
<reference evidence="3" key="1">
    <citation type="submission" date="2020-01" db="EMBL/GenBank/DDBJ databases">
        <title>Genome sequence of Kobresia littledalei, the first chromosome-level genome in the family Cyperaceae.</title>
        <authorList>
            <person name="Qu G."/>
        </authorList>
    </citation>
    <scope>NUCLEOTIDE SEQUENCE</scope>
    <source>
        <strain evidence="3">C.B.Clarke</strain>
        <tissue evidence="3">Leaf</tissue>
    </source>
</reference>
<feature type="compositionally biased region" description="Polar residues" evidence="1">
    <location>
        <begin position="169"/>
        <end position="180"/>
    </location>
</feature>
<dbReference type="Proteomes" id="UP000623129">
    <property type="component" value="Unassembled WGS sequence"/>
</dbReference>
<evidence type="ECO:0000259" key="2">
    <source>
        <dbReference type="PROSITE" id="PS50006"/>
    </source>
</evidence>
<keyword evidence="4" id="KW-1185">Reference proteome</keyword>
<evidence type="ECO:0000313" key="4">
    <source>
        <dbReference type="Proteomes" id="UP000623129"/>
    </source>
</evidence>
<dbReference type="InterPro" id="IPR008984">
    <property type="entry name" value="SMAD_FHA_dom_sf"/>
</dbReference>
<dbReference type="Gene3D" id="2.60.200.20">
    <property type="match status" value="1"/>
</dbReference>
<sequence>MEAGILQITVLKGHKNGETLVCKPGSKVRIGRVIKGNDFAMRDPGISENHLCFHFFPESSRWVVSDLGSSNGTILNESKIQAWVPVPISDSDVIKIGEKSALGLKIVLSVLLKENEEENEDVKGRRVTARHCLARGSTKAGSSGGSEDKEVKEDKSSVLVPVRDARKNAQANSARVSNEEGTSDFGSGLLHKTAHKRKVGGQRSNNAKDNTNIDFNEKSEGNRNSVLFSSVQIEEPDQSRGMKLRRNPRRGCSSSALKEVDMNRDVGVGIEEKGVCVKRKERKGKEIGVLDDEMCNRIDKLLLKIGNDNDDSDNVIISDEGKGFKAKTTVNSSKVTEEEKGGGNIGLKKGLEVNSEVGNHFEKLTLEQWFDSMELFLPKVIHDESEKIINILKEKARKIEEFIEAGGDV</sequence>